<keyword evidence="1 2" id="KW-0690">Ribosome biogenesis</keyword>
<dbReference type="InterPro" id="IPR015946">
    <property type="entry name" value="KH_dom-like_a/b"/>
</dbReference>
<keyword evidence="2" id="KW-0963">Cytoplasm</keyword>
<feature type="compositionally biased region" description="Basic and acidic residues" evidence="3">
    <location>
        <begin position="131"/>
        <end position="149"/>
    </location>
</feature>
<dbReference type="AlphaFoldDB" id="A0A7Z2ZSK1"/>
<organism evidence="4 5">
    <name type="scientific">Massilia forsythiae</name>
    <dbReference type="NCBI Taxonomy" id="2728020"/>
    <lineage>
        <taxon>Bacteria</taxon>
        <taxon>Pseudomonadati</taxon>
        <taxon>Pseudomonadota</taxon>
        <taxon>Betaproteobacteria</taxon>
        <taxon>Burkholderiales</taxon>
        <taxon>Oxalobacteraceae</taxon>
        <taxon>Telluria group</taxon>
        <taxon>Massilia</taxon>
    </lineage>
</organism>
<dbReference type="PANTHER" id="PTHR33515">
    <property type="entry name" value="RIBOSOME-BINDING FACTOR A, CHLOROPLASTIC-RELATED"/>
    <property type="match status" value="1"/>
</dbReference>
<dbReference type="Proteomes" id="UP000502415">
    <property type="component" value="Chromosome"/>
</dbReference>
<dbReference type="EMBL" id="CP051685">
    <property type="protein sequence ID" value="QJD99051.1"/>
    <property type="molecule type" value="Genomic_DNA"/>
</dbReference>
<dbReference type="RefSeq" id="WP_169433948.1">
    <property type="nucleotide sequence ID" value="NZ_CP051685.1"/>
</dbReference>
<dbReference type="Pfam" id="PF02033">
    <property type="entry name" value="RBFA"/>
    <property type="match status" value="1"/>
</dbReference>
<proteinExistence type="inferred from homology"/>
<comment type="subunit">
    <text evidence="2">Monomer. Binds 30S ribosomal subunits, but not 50S ribosomal subunits or 70S ribosomes.</text>
</comment>
<evidence type="ECO:0000256" key="3">
    <source>
        <dbReference type="SAM" id="MobiDB-lite"/>
    </source>
</evidence>
<protein>
    <recommendedName>
        <fullName evidence="2">Ribosome-binding factor A</fullName>
    </recommendedName>
</protein>
<dbReference type="NCBIfam" id="TIGR00082">
    <property type="entry name" value="rbfA"/>
    <property type="match status" value="1"/>
</dbReference>
<dbReference type="InterPro" id="IPR023799">
    <property type="entry name" value="RbfA_dom_sf"/>
</dbReference>
<keyword evidence="5" id="KW-1185">Reference proteome</keyword>
<dbReference type="Gene3D" id="3.30.300.20">
    <property type="match status" value="1"/>
</dbReference>
<dbReference type="InterPro" id="IPR000238">
    <property type="entry name" value="RbfA"/>
</dbReference>
<dbReference type="PANTHER" id="PTHR33515:SF1">
    <property type="entry name" value="RIBOSOME-BINDING FACTOR A, CHLOROPLASTIC-RELATED"/>
    <property type="match status" value="1"/>
</dbReference>
<comment type="function">
    <text evidence="2">One of several proteins that assist in the late maturation steps of the functional core of the 30S ribosomal subunit. Associates with free 30S ribosomal subunits (but not with 30S subunits that are part of 70S ribosomes or polysomes). Required for efficient processing of 16S rRNA. May interact with the 5'-terminal helix region of 16S rRNA.</text>
</comment>
<comment type="subcellular location">
    <subcellularLocation>
        <location evidence="2">Cytoplasm</location>
    </subcellularLocation>
</comment>
<dbReference type="SUPFAM" id="SSF89919">
    <property type="entry name" value="Ribosome-binding factor A, RbfA"/>
    <property type="match status" value="1"/>
</dbReference>
<gene>
    <name evidence="2 4" type="primary">rbfA</name>
    <name evidence="4" type="ORF">HH212_02540</name>
</gene>
<accession>A0A7Z2ZSK1</accession>
<dbReference type="GO" id="GO:0030490">
    <property type="term" value="P:maturation of SSU-rRNA"/>
    <property type="evidence" value="ECO:0007669"/>
    <property type="project" value="UniProtKB-UniRule"/>
</dbReference>
<dbReference type="HAMAP" id="MF_00003">
    <property type="entry name" value="RbfA"/>
    <property type="match status" value="1"/>
</dbReference>
<dbReference type="GO" id="GO:0005829">
    <property type="term" value="C:cytosol"/>
    <property type="evidence" value="ECO:0007669"/>
    <property type="project" value="TreeGrafter"/>
</dbReference>
<name>A0A7Z2ZSK1_9BURK</name>
<evidence type="ECO:0000313" key="5">
    <source>
        <dbReference type="Proteomes" id="UP000502415"/>
    </source>
</evidence>
<evidence type="ECO:0000313" key="4">
    <source>
        <dbReference type="EMBL" id="QJD99051.1"/>
    </source>
</evidence>
<dbReference type="KEGG" id="mfy:HH212_02540"/>
<sequence length="149" mass="16310">MAKHSKSIPSRGLRVADQIQKDLSELIAFELKDPRVGMVTIAEVQLTPDYAHAKIYFTLLKDSPDEVKQTLEGLNKASGYLRNQLGKRLHIHTLPSLHFVHDTSTRRGLEMSALIDQANATRAADFDAGADEGREAGAETGADKAADNE</sequence>
<feature type="region of interest" description="Disordered" evidence="3">
    <location>
        <begin position="125"/>
        <end position="149"/>
    </location>
</feature>
<evidence type="ECO:0000256" key="1">
    <source>
        <dbReference type="ARBA" id="ARBA00022517"/>
    </source>
</evidence>
<evidence type="ECO:0000256" key="2">
    <source>
        <dbReference type="HAMAP-Rule" id="MF_00003"/>
    </source>
</evidence>
<reference evidence="4 5" key="1">
    <citation type="submission" date="2020-04" db="EMBL/GenBank/DDBJ databases">
        <title>Genome sequencing of novel species.</title>
        <authorList>
            <person name="Heo J."/>
            <person name="Kim S.-J."/>
            <person name="Kim J.-S."/>
            <person name="Hong S.-B."/>
            <person name="Kwon S.-W."/>
        </authorList>
    </citation>
    <scope>NUCLEOTIDE SEQUENCE [LARGE SCALE GENOMIC DNA]</scope>
    <source>
        <strain evidence="4 5">GN2-R2</strain>
    </source>
</reference>
<dbReference type="GO" id="GO:0043024">
    <property type="term" value="F:ribosomal small subunit binding"/>
    <property type="evidence" value="ECO:0007669"/>
    <property type="project" value="TreeGrafter"/>
</dbReference>
<comment type="similarity">
    <text evidence="2">Belongs to the RbfA family.</text>
</comment>